<feature type="compositionally biased region" description="Pro residues" evidence="1">
    <location>
        <begin position="464"/>
        <end position="482"/>
    </location>
</feature>
<dbReference type="PROSITE" id="PS50836">
    <property type="entry name" value="DOMON"/>
    <property type="match status" value="1"/>
</dbReference>
<organism evidence="4 5">
    <name type="scientific">Skeletonema marinoi</name>
    <dbReference type="NCBI Taxonomy" id="267567"/>
    <lineage>
        <taxon>Eukaryota</taxon>
        <taxon>Sar</taxon>
        <taxon>Stramenopiles</taxon>
        <taxon>Ochrophyta</taxon>
        <taxon>Bacillariophyta</taxon>
        <taxon>Coscinodiscophyceae</taxon>
        <taxon>Thalassiosirophycidae</taxon>
        <taxon>Thalassiosirales</taxon>
        <taxon>Skeletonemataceae</taxon>
        <taxon>Skeletonema</taxon>
        <taxon>Skeletonema marinoi-dohrnii complex</taxon>
    </lineage>
</organism>
<evidence type="ECO:0000256" key="1">
    <source>
        <dbReference type="SAM" id="MobiDB-lite"/>
    </source>
</evidence>
<dbReference type="PRINTS" id="PR01217">
    <property type="entry name" value="PRICHEXTENSN"/>
</dbReference>
<dbReference type="Proteomes" id="UP001224775">
    <property type="component" value="Unassembled WGS sequence"/>
</dbReference>
<evidence type="ECO:0000259" key="3">
    <source>
        <dbReference type="PROSITE" id="PS50836"/>
    </source>
</evidence>
<keyword evidence="5" id="KW-1185">Reference proteome</keyword>
<name>A0AAD8Y3T9_9STRA</name>
<keyword evidence="2" id="KW-0732">Signal</keyword>
<feature type="region of interest" description="Disordered" evidence="1">
    <location>
        <begin position="447"/>
        <end position="600"/>
    </location>
</feature>
<protein>
    <recommendedName>
        <fullName evidence="3">DOMON domain-containing protein</fullName>
    </recommendedName>
</protein>
<dbReference type="EMBL" id="JATAAI010000021">
    <property type="protein sequence ID" value="KAK1738286.1"/>
    <property type="molecule type" value="Genomic_DNA"/>
</dbReference>
<gene>
    <name evidence="4" type="ORF">QTG54_010955</name>
</gene>
<feature type="region of interest" description="Disordered" evidence="1">
    <location>
        <begin position="30"/>
        <end position="56"/>
    </location>
</feature>
<dbReference type="InterPro" id="IPR005018">
    <property type="entry name" value="DOMON_domain"/>
</dbReference>
<feature type="domain" description="DOMON" evidence="3">
    <location>
        <begin position="143"/>
        <end position="262"/>
    </location>
</feature>
<evidence type="ECO:0000256" key="2">
    <source>
        <dbReference type="SAM" id="SignalP"/>
    </source>
</evidence>
<feature type="signal peptide" evidence="2">
    <location>
        <begin position="1"/>
        <end position="24"/>
    </location>
</feature>
<evidence type="ECO:0000313" key="5">
    <source>
        <dbReference type="Proteomes" id="UP001224775"/>
    </source>
</evidence>
<reference evidence="4" key="1">
    <citation type="submission" date="2023-06" db="EMBL/GenBank/DDBJ databases">
        <title>Survivors Of The Sea: Transcriptome response of Skeletonema marinoi to long-term dormancy.</title>
        <authorList>
            <person name="Pinder M.I.M."/>
            <person name="Kourtchenko O."/>
            <person name="Robertson E.K."/>
            <person name="Larsson T."/>
            <person name="Maumus F."/>
            <person name="Osuna-Cruz C.M."/>
            <person name="Vancaester E."/>
            <person name="Stenow R."/>
            <person name="Vandepoele K."/>
            <person name="Ploug H."/>
            <person name="Bruchert V."/>
            <person name="Godhe A."/>
            <person name="Topel M."/>
        </authorList>
    </citation>
    <scope>NUCLEOTIDE SEQUENCE</scope>
    <source>
        <strain evidence="4">R05AC</strain>
    </source>
</reference>
<proteinExistence type="predicted"/>
<dbReference type="InterPro" id="IPR045266">
    <property type="entry name" value="DOH_DOMON"/>
</dbReference>
<feature type="chain" id="PRO_5042092405" description="DOMON domain-containing protein" evidence="2">
    <location>
        <begin position="25"/>
        <end position="1081"/>
    </location>
</feature>
<evidence type="ECO:0000313" key="4">
    <source>
        <dbReference type="EMBL" id="KAK1738286.1"/>
    </source>
</evidence>
<sequence>MKRRRLQQSAAAIVISLLSTDHLAVFTNAQGGKEKDQGKDQPLSPPTLSPSAASSATALTDSLIAPQPAVNTGGFRNDTPLPTMIVTFLATSVGGSSTSVVTGGGATFTAPPTETSITIMQLSDKTCPSSLDKQIVIDASAILYYHLEPSDRGDNNGILCGRLEVNNNNGGWIGFGWSPTGNMIGGEAIVGLTETRSVLKYSLTSKVASGVTPMPAARQTLTDTSIRLVGGKTIMTFTKMLVEDGEIEIYETGPNAFLHARGSNGQTLGYHDNGRFVFVKDFLDDIATDPPTPRPTPIPTPRPTPFPTALTTSLATFVFTPRPTEVFIRPTAPAFTPRPTEILTRIPAPVRTPLPTNFATTISVPVPDRPTRTNMPTDYFFVRPTGSQISTPPGRDPTMRPVLAGPGNCDNPSITRDECKASIYCEWVLISGQKNYCQFGPPVPPTLRPSFPPTDKPTFGPTFEPTPRPSFEPTLKPAPWPTVSPITLVPSPSPTLTSTERPTLSPTFITPDPTTSPTIKPTFNPTESPSYKPSSSPSNKPSTSPTQTPSAKPSTQPSSSPTTSSEPSQTPSLSPTLSSKPTLSTSPTYSPTKTHFPTLPEYEYKRPQRVDIRWTPWDNLDRDIQIEVSEALGYNRNNWNNLKTNDVEKLRWSDLSERKRTAATLLGFDKWSWNCWINNFESFSWRQLYEWELTPYLESLGWNSQRWNGQNGPPILKQNSWDDLTSEQQESAMQLCYYKTSYDELNIVEYGLGYPISRPAARFVPWANLDSEMRATMEQTLGYNELSWNIPGLNPMELKGWFQMNDSEKRGAEAINCTDSCWDCWQAQYNTYGWQDLVNRGHDEAYAALGWTESSWCGESEAPATNKRSWNELTEQEQLNATELCLDQFNWDQNSLEVNTAPFPFIQPPLRYKQWSSLTFGQQQIAMTALLYKEETWDNVGTADIEMRSFDDLTDFQKTYAVELGFYEKTWDCFQNHYRAEPWRDLSPDVRVASEILGWNQSSWGITKPTPNSYDKSWDTLSTEEQTAATYLCHFDNIWPGGASDQLVGSFLQEGVKSQAAQMLPKAAIVASIHVLMHIFI</sequence>
<dbReference type="CDD" id="cd09631">
    <property type="entry name" value="DOMON_DOH"/>
    <property type="match status" value="1"/>
</dbReference>
<feature type="compositionally biased region" description="Polar residues" evidence="1">
    <location>
        <begin position="494"/>
        <end position="524"/>
    </location>
</feature>
<comment type="caution">
    <text evidence="4">The sequence shown here is derived from an EMBL/GenBank/DDBJ whole genome shotgun (WGS) entry which is preliminary data.</text>
</comment>
<dbReference type="AlphaFoldDB" id="A0AAD8Y3T9"/>
<accession>A0AAD8Y3T9</accession>
<feature type="compositionally biased region" description="Low complexity" evidence="1">
    <location>
        <begin position="525"/>
        <end position="594"/>
    </location>
</feature>